<name>A0A518ICT0_9PLAN</name>
<feature type="transmembrane region" description="Helical" evidence="1">
    <location>
        <begin position="200"/>
        <end position="218"/>
    </location>
</feature>
<gene>
    <name evidence="2" type="ORF">Enr17x_29560</name>
</gene>
<dbReference type="KEGG" id="gfm:Enr17x_29560"/>
<keyword evidence="1" id="KW-0812">Transmembrane</keyword>
<keyword evidence="3" id="KW-1185">Reference proteome</keyword>
<keyword evidence="1" id="KW-1133">Transmembrane helix</keyword>
<keyword evidence="1" id="KW-0472">Membrane</keyword>
<dbReference type="EMBL" id="CP037452">
    <property type="protein sequence ID" value="QDV50911.1"/>
    <property type="molecule type" value="Genomic_DNA"/>
</dbReference>
<reference evidence="2 3" key="1">
    <citation type="submission" date="2019-03" db="EMBL/GenBank/DDBJ databases">
        <title>Deep-cultivation of Planctomycetes and their phenomic and genomic characterization uncovers novel biology.</title>
        <authorList>
            <person name="Wiegand S."/>
            <person name="Jogler M."/>
            <person name="Boedeker C."/>
            <person name="Pinto D."/>
            <person name="Vollmers J."/>
            <person name="Rivas-Marin E."/>
            <person name="Kohn T."/>
            <person name="Peeters S.H."/>
            <person name="Heuer A."/>
            <person name="Rast P."/>
            <person name="Oberbeckmann S."/>
            <person name="Bunk B."/>
            <person name="Jeske O."/>
            <person name="Meyerdierks A."/>
            <person name="Storesund J.E."/>
            <person name="Kallscheuer N."/>
            <person name="Luecker S."/>
            <person name="Lage O.M."/>
            <person name="Pohl T."/>
            <person name="Merkel B.J."/>
            <person name="Hornburger P."/>
            <person name="Mueller R.-W."/>
            <person name="Bruemmer F."/>
            <person name="Labrenz M."/>
            <person name="Spormann A.M."/>
            <person name="Op den Camp H."/>
            <person name="Overmann J."/>
            <person name="Amann R."/>
            <person name="Jetten M.S.M."/>
            <person name="Mascher T."/>
            <person name="Medema M.H."/>
            <person name="Devos D.P."/>
            <person name="Kaster A.-K."/>
            <person name="Ovreas L."/>
            <person name="Rohde M."/>
            <person name="Galperin M.Y."/>
            <person name="Jogler C."/>
        </authorList>
    </citation>
    <scope>NUCLEOTIDE SEQUENCE [LARGE SCALE GENOMIC DNA]</scope>
    <source>
        <strain evidence="2 3">Enr17</strain>
    </source>
</reference>
<organism evidence="2 3">
    <name type="scientific">Gimesia fumaroli</name>
    <dbReference type="NCBI Taxonomy" id="2527976"/>
    <lineage>
        <taxon>Bacteria</taxon>
        <taxon>Pseudomonadati</taxon>
        <taxon>Planctomycetota</taxon>
        <taxon>Planctomycetia</taxon>
        <taxon>Planctomycetales</taxon>
        <taxon>Planctomycetaceae</taxon>
        <taxon>Gimesia</taxon>
    </lineage>
</organism>
<proteinExistence type="predicted"/>
<dbReference type="RefSeq" id="WP_145309748.1">
    <property type="nucleotide sequence ID" value="NZ_CP037452.1"/>
</dbReference>
<dbReference type="OrthoDB" id="253931at2"/>
<dbReference type="Proteomes" id="UP000318313">
    <property type="component" value="Chromosome"/>
</dbReference>
<evidence type="ECO:0000313" key="3">
    <source>
        <dbReference type="Proteomes" id="UP000318313"/>
    </source>
</evidence>
<evidence type="ECO:0000313" key="2">
    <source>
        <dbReference type="EMBL" id="QDV50911.1"/>
    </source>
</evidence>
<evidence type="ECO:0000256" key="1">
    <source>
        <dbReference type="SAM" id="Phobius"/>
    </source>
</evidence>
<dbReference type="AlphaFoldDB" id="A0A518ICT0"/>
<protein>
    <submittedName>
        <fullName evidence="2">Uncharacterized protein</fullName>
    </submittedName>
</protein>
<sequence length="250" mass="28290">MEAPSPLIEVPATPEYVLAVLLDRSRQEWGAKAPIEPVTLDSPVDRLWEACEFLNGDDIYYSTMEWFDLWGTNWFDAFFYTQLETARDLCTLIASRATMPQITLVSLCGKTCQPASVFLAVRSLLVEAGADVRELAPSTSLHEFTRRHTELFLGKISMLGPGSLPDVEIDDGGKMRGELLKLLWSIPLLIGFMFKTLSPVYFTIVLLVYLVLLIKSWWDEEAPNARVDFGELRTFRDLSNRLASRAEFQS</sequence>
<accession>A0A518ICT0</accession>